<dbReference type="CDD" id="cd03177">
    <property type="entry name" value="GST_C_Delta_Epsilon"/>
    <property type="match status" value="1"/>
</dbReference>
<dbReference type="SFLD" id="SFLDG00358">
    <property type="entry name" value="Main_(cytGST)"/>
    <property type="match status" value="1"/>
</dbReference>
<feature type="domain" description="GST N-terminal" evidence="2">
    <location>
        <begin position="2"/>
        <end position="83"/>
    </location>
</feature>
<dbReference type="InterPro" id="IPR010987">
    <property type="entry name" value="Glutathione-S-Trfase_C-like"/>
</dbReference>
<comment type="subunit">
    <text evidence="1">Homodimer.</text>
</comment>
<dbReference type="SUPFAM" id="SSF52833">
    <property type="entry name" value="Thioredoxin-like"/>
    <property type="match status" value="1"/>
</dbReference>
<dbReference type="PANTHER" id="PTHR43969:SF9">
    <property type="entry name" value="GLUTATHIONE S TRANSFERASE D10, ISOFORM A-RELATED"/>
    <property type="match status" value="1"/>
</dbReference>
<reference evidence="4" key="1">
    <citation type="submission" date="2013-09" db="EMBL/GenBank/DDBJ databases">
        <title>Molecular characterization and functional divergence of glutathione S-transferase from Locusta migratoria.</title>
        <authorList>
            <person name="Zhang X.Y."/>
        </authorList>
    </citation>
    <scope>NUCLEOTIDE SEQUENCE</scope>
</reference>
<dbReference type="FunFam" id="1.20.1050.10:FF:000007">
    <property type="entry name" value="Glutathione S-transferase 1-1"/>
    <property type="match status" value="1"/>
</dbReference>
<dbReference type="EC" id="2.5.1.18" evidence="4"/>
<dbReference type="GO" id="GO:0004364">
    <property type="term" value="F:glutathione transferase activity"/>
    <property type="evidence" value="ECO:0007669"/>
    <property type="project" value="UniProtKB-EC"/>
</dbReference>
<dbReference type="FunFam" id="3.40.30.10:FF:000034">
    <property type="entry name" value="glutathione S-transferase 1"/>
    <property type="match status" value="1"/>
</dbReference>
<dbReference type="EMBL" id="KF680494">
    <property type="protein sequence ID" value="AHC08056.1"/>
    <property type="molecule type" value="mRNA"/>
</dbReference>
<dbReference type="InterPro" id="IPR004046">
    <property type="entry name" value="GST_C"/>
</dbReference>
<dbReference type="InterPro" id="IPR040079">
    <property type="entry name" value="Glutathione_S-Trfase"/>
</dbReference>
<gene>
    <name evidence="4" type="primary">GSTd3</name>
</gene>
<dbReference type="InterPro" id="IPR036249">
    <property type="entry name" value="Thioredoxin-like_sf"/>
</dbReference>
<evidence type="ECO:0000259" key="2">
    <source>
        <dbReference type="PROSITE" id="PS50404"/>
    </source>
</evidence>
<protein>
    <submittedName>
        <fullName evidence="4">Delta glutathione S-transferase</fullName>
        <ecNumber evidence="4">2.5.1.18</ecNumber>
    </submittedName>
</protein>
<dbReference type="Gene3D" id="1.20.1050.10">
    <property type="match status" value="1"/>
</dbReference>
<dbReference type="SUPFAM" id="SSF47616">
    <property type="entry name" value="GST C-terminal domain-like"/>
    <property type="match status" value="1"/>
</dbReference>
<accession>V9Q4H6</accession>
<dbReference type="Pfam" id="PF00043">
    <property type="entry name" value="GST_C"/>
    <property type="match status" value="1"/>
</dbReference>
<name>V9Q4H6_LOCMI</name>
<proteinExistence type="evidence at transcript level"/>
<dbReference type="InterPro" id="IPR004045">
    <property type="entry name" value="Glutathione_S-Trfase_N"/>
</dbReference>
<sequence>MSPIILYNHDGSPPCCLVRLVAGVLGLELKKVDISDIENGMRNPEMLKKNPQHTIPTIEDDGLVITESRAIAMYLVSRYAKDDSLYPKELQRRVLVDQRLFFDQDLYNRIMAVCNPLFYGKTVAESDADRMKDGLDTLSRMLDGKQWLAGDHVTLADYAVAVSLATLEYNPEFAIDAAKHPNITQWISRLEESSNTYREHIELFFETVRKATEEEKKNAQQK</sequence>
<dbReference type="AlphaFoldDB" id="V9Q4H6"/>
<evidence type="ECO:0000259" key="3">
    <source>
        <dbReference type="PROSITE" id="PS50405"/>
    </source>
</evidence>
<dbReference type="PROSITE" id="PS50405">
    <property type="entry name" value="GST_CTER"/>
    <property type="match status" value="1"/>
</dbReference>
<feature type="domain" description="GST C-terminal" evidence="3">
    <location>
        <begin position="89"/>
        <end position="214"/>
    </location>
</feature>
<evidence type="ECO:0000313" key="4">
    <source>
        <dbReference type="EMBL" id="AHC08056.1"/>
    </source>
</evidence>
<dbReference type="PROSITE" id="PS50404">
    <property type="entry name" value="GST_NTER"/>
    <property type="match status" value="1"/>
</dbReference>
<keyword evidence="4" id="KW-0808">Transferase</keyword>
<dbReference type="Pfam" id="PF13417">
    <property type="entry name" value="GST_N_3"/>
    <property type="match status" value="1"/>
</dbReference>
<organism evidence="4">
    <name type="scientific">Locusta migratoria</name>
    <name type="common">Migratory locust</name>
    <dbReference type="NCBI Taxonomy" id="7004"/>
    <lineage>
        <taxon>Eukaryota</taxon>
        <taxon>Metazoa</taxon>
        <taxon>Ecdysozoa</taxon>
        <taxon>Arthropoda</taxon>
        <taxon>Hexapoda</taxon>
        <taxon>Insecta</taxon>
        <taxon>Pterygota</taxon>
        <taxon>Neoptera</taxon>
        <taxon>Polyneoptera</taxon>
        <taxon>Orthoptera</taxon>
        <taxon>Caelifera</taxon>
        <taxon>Acrididea</taxon>
        <taxon>Acridomorpha</taxon>
        <taxon>Acridoidea</taxon>
        <taxon>Acrididae</taxon>
        <taxon>Oedipodinae</taxon>
        <taxon>Locusta</taxon>
    </lineage>
</organism>
<dbReference type="Gene3D" id="3.40.30.10">
    <property type="entry name" value="Glutaredoxin"/>
    <property type="match status" value="1"/>
</dbReference>
<dbReference type="SFLD" id="SFLDS00019">
    <property type="entry name" value="Glutathione_Transferase_(cytos"/>
    <property type="match status" value="1"/>
</dbReference>
<dbReference type="PANTHER" id="PTHR43969">
    <property type="entry name" value="GLUTATHIONE S TRANSFERASE D10, ISOFORM A-RELATED"/>
    <property type="match status" value="1"/>
</dbReference>
<dbReference type="GO" id="GO:0006749">
    <property type="term" value="P:glutathione metabolic process"/>
    <property type="evidence" value="ECO:0007669"/>
    <property type="project" value="TreeGrafter"/>
</dbReference>
<evidence type="ECO:0000256" key="1">
    <source>
        <dbReference type="ARBA" id="ARBA00011738"/>
    </source>
</evidence>
<dbReference type="InterPro" id="IPR036282">
    <property type="entry name" value="Glutathione-S-Trfase_C_sf"/>
</dbReference>